<keyword evidence="1" id="KW-0812">Transmembrane</keyword>
<dbReference type="EMBL" id="CP109135">
    <property type="protein sequence ID" value="WSD12760.1"/>
    <property type="molecule type" value="Genomic_DNA"/>
</dbReference>
<feature type="transmembrane region" description="Helical" evidence="1">
    <location>
        <begin position="12"/>
        <end position="35"/>
    </location>
</feature>
<organism evidence="2 3">
    <name type="scientific">Streptomyces phaeochromogenes</name>
    <dbReference type="NCBI Taxonomy" id="1923"/>
    <lineage>
        <taxon>Bacteria</taxon>
        <taxon>Bacillati</taxon>
        <taxon>Actinomycetota</taxon>
        <taxon>Actinomycetes</taxon>
        <taxon>Kitasatosporales</taxon>
        <taxon>Streptomycetaceae</taxon>
        <taxon>Streptomyces</taxon>
        <taxon>Streptomyces phaeochromogenes group</taxon>
    </lineage>
</organism>
<feature type="transmembrane region" description="Helical" evidence="1">
    <location>
        <begin position="186"/>
        <end position="205"/>
    </location>
</feature>
<keyword evidence="1" id="KW-1133">Transmembrane helix</keyword>
<keyword evidence="3" id="KW-1185">Reference proteome</keyword>
<evidence type="ECO:0000313" key="3">
    <source>
        <dbReference type="Proteomes" id="UP001340816"/>
    </source>
</evidence>
<proteinExistence type="predicted"/>
<accession>A0ABZ1H5X9</accession>
<feature type="transmembrane region" description="Helical" evidence="1">
    <location>
        <begin position="55"/>
        <end position="81"/>
    </location>
</feature>
<feature type="transmembrane region" description="Helical" evidence="1">
    <location>
        <begin position="301"/>
        <end position="319"/>
    </location>
</feature>
<gene>
    <name evidence="2" type="ORF">OHB35_05680</name>
</gene>
<reference evidence="2 3" key="1">
    <citation type="submission" date="2022-10" db="EMBL/GenBank/DDBJ databases">
        <title>The complete genomes of actinobacterial strains from the NBC collection.</title>
        <authorList>
            <person name="Joergensen T.S."/>
            <person name="Alvarez Arevalo M."/>
            <person name="Sterndorff E.B."/>
            <person name="Faurdal D."/>
            <person name="Vuksanovic O."/>
            <person name="Mourched A.-S."/>
            <person name="Charusanti P."/>
            <person name="Shaw S."/>
            <person name="Blin K."/>
            <person name="Weber T."/>
        </authorList>
    </citation>
    <scope>NUCLEOTIDE SEQUENCE [LARGE SCALE GENOMIC DNA]</scope>
    <source>
        <strain evidence="2 3">NBC 01752</strain>
    </source>
</reference>
<feature type="transmembrane region" description="Helical" evidence="1">
    <location>
        <begin position="102"/>
        <end position="128"/>
    </location>
</feature>
<dbReference type="RefSeq" id="WP_326758035.1">
    <property type="nucleotide sequence ID" value="NZ_CP109135.1"/>
</dbReference>
<evidence type="ECO:0000313" key="2">
    <source>
        <dbReference type="EMBL" id="WSD12760.1"/>
    </source>
</evidence>
<feature type="transmembrane region" description="Helical" evidence="1">
    <location>
        <begin position="155"/>
        <end position="179"/>
    </location>
</feature>
<evidence type="ECO:0000256" key="1">
    <source>
        <dbReference type="SAM" id="Phobius"/>
    </source>
</evidence>
<protein>
    <submittedName>
        <fullName evidence="2">Transporter</fullName>
    </submittedName>
</protein>
<keyword evidence="1" id="KW-0472">Membrane</keyword>
<name>A0ABZ1H5X9_STRPH</name>
<sequence length="324" mass="34650">MIWLTWRQFRTQATVIYTALVFLTLLLAVTGPQLADLYGTVGDGLFDRITSADRTVYYLGLAVVLLVPAVIGMFWGAPLVARELETGTHRLAWNQSVSRTRWLAAKLTVTGIAAVAAAALAALAVTWWSGPIDQAVNSGGTGADPFYPRIDPLVFGARGVVPIGHAAFAFILGVTLGVLVRRTVPAMAATLATYAAVQIVMPLWVRPHLAASVQASLSFTEAKPVTIGVDSVQQVDFGQPGAWVLSEQTVNASGDPAPLPTSFTDCPSMSDCAAALDEAGYRQEVVYQPAGNFWTLQWAETGIFLGLALALAGFCAWWIRRRTV</sequence>
<dbReference type="Proteomes" id="UP001340816">
    <property type="component" value="Chromosome"/>
</dbReference>